<dbReference type="KEGG" id="vg:30307677"/>
<evidence type="ECO:0000313" key="2">
    <source>
        <dbReference type="EMBL" id="AOV60467.1"/>
    </source>
</evidence>
<evidence type="ECO:0000313" key="5">
    <source>
        <dbReference type="Proteomes" id="UP000240393"/>
    </source>
</evidence>
<name>A0A1D8KPU2_9CAUD</name>
<dbReference type="OrthoDB" id="22990at10239"/>
<evidence type="ECO:0000313" key="4">
    <source>
        <dbReference type="Proteomes" id="UP000202784"/>
    </source>
</evidence>
<organism evidence="3 4">
    <name type="scientific">Synechococcus phage S-CAM9</name>
    <dbReference type="NCBI Taxonomy" id="1883369"/>
    <lineage>
        <taxon>Viruses</taxon>
        <taxon>Duplodnaviria</taxon>
        <taxon>Heunggongvirae</taxon>
        <taxon>Uroviricota</taxon>
        <taxon>Caudoviricetes</taxon>
        <taxon>Pantevenvirales</taxon>
        <taxon>Kyanoviridae</taxon>
        <taxon>Kanaloavirus</taxon>
        <taxon>Kanaloavirus scam9</taxon>
    </lineage>
</organism>
<dbReference type="Proteomes" id="UP000241903">
    <property type="component" value="Segment"/>
</dbReference>
<dbReference type="Proteomes" id="UP000202784">
    <property type="component" value="Segment"/>
</dbReference>
<dbReference type="EMBL" id="KU686205">
    <property type="protein sequence ID" value="AOV60467.1"/>
    <property type="molecule type" value="Genomic_DNA"/>
</dbReference>
<dbReference type="RefSeq" id="YP_009322528.1">
    <property type="nucleotide sequence ID" value="NC_031922.1"/>
</dbReference>
<gene>
    <name evidence="3" type="ORF">N161109_093</name>
    <name evidence="1" type="ORF">S050808_093</name>
    <name evidence="2" type="ORF">S820908_092</name>
</gene>
<dbReference type="EMBL" id="KU686204">
    <property type="protein sequence ID" value="AOV60240.1"/>
    <property type="molecule type" value="Genomic_DNA"/>
</dbReference>
<reference evidence="4 5" key="1">
    <citation type="journal article" date="2016" name="Virology">
        <title>The genomic content and context of auxiliary metabolic genes in marine cyanomyoviruses.</title>
        <authorList>
            <person name="Crummett L.T."/>
            <person name="Puxty R.J."/>
            <person name="Weihe C."/>
            <person name="Marston M.F."/>
            <person name="Martiny J.B."/>
        </authorList>
    </citation>
    <scope>NUCLEOTIDE SEQUENCE [LARGE SCALE GENOMIC DNA]</scope>
    <source>
        <strain evidence="1">0808SB05</strain>
        <strain evidence="2">0908SB82</strain>
        <strain evidence="3">1109NB16</strain>
    </source>
</reference>
<protein>
    <submittedName>
        <fullName evidence="3">Uncharacterized protein</fullName>
    </submittedName>
</protein>
<dbReference type="EMBL" id="KU686206">
    <property type="protein sequence ID" value="AOV60696.1"/>
    <property type="molecule type" value="Genomic_DNA"/>
</dbReference>
<evidence type="ECO:0000313" key="1">
    <source>
        <dbReference type="EMBL" id="AOV60240.1"/>
    </source>
</evidence>
<proteinExistence type="predicted"/>
<dbReference type="GeneID" id="30307677"/>
<sequence length="90" mass="9908">MSDLSIERKECPKCGATWINGQHIWATGATGNDLDLAGLVCNKLGDKTCINPSKEMEGGQTWAKRSSYIEGAMDSRKKMLEELRDISSDD</sequence>
<keyword evidence="4" id="KW-1185">Reference proteome</keyword>
<evidence type="ECO:0000313" key="3">
    <source>
        <dbReference type="EMBL" id="AOV60696.1"/>
    </source>
</evidence>
<dbReference type="Proteomes" id="UP000240393">
    <property type="component" value="Segment"/>
</dbReference>
<accession>A0A1D8KPU2</accession>